<sequence>MYICFRSKVTVTGNNGVSSTSSVSPFYSISYHLSASMFTLGPSAHQSPRHTHTHTLSVSRLTSHVSRLTLCQGFFSYSPLLITFRRTLGDPDQWISEHSTACFLNNATFENAVKSLLLD</sequence>
<evidence type="ECO:0000313" key="1">
    <source>
        <dbReference type="EMBL" id="KAK7399250.1"/>
    </source>
</evidence>
<reference evidence="1 2" key="1">
    <citation type="submission" date="2024-01" db="EMBL/GenBank/DDBJ databases">
        <title>The genomes of 5 underutilized Papilionoideae crops provide insights into root nodulation and disease resistanc.</title>
        <authorList>
            <person name="Jiang F."/>
        </authorList>
    </citation>
    <scope>NUCLEOTIDE SEQUENCE [LARGE SCALE GENOMIC DNA]</scope>
    <source>
        <strain evidence="1">DUOXIRENSHENG_FW03</strain>
        <tissue evidence="1">Leaves</tissue>
    </source>
</reference>
<dbReference type="AlphaFoldDB" id="A0AAN9XMQ5"/>
<protein>
    <submittedName>
        <fullName evidence="1">Uncharacterized protein</fullName>
    </submittedName>
</protein>
<organism evidence="1 2">
    <name type="scientific">Psophocarpus tetragonolobus</name>
    <name type="common">Winged bean</name>
    <name type="synonym">Dolichos tetragonolobus</name>
    <dbReference type="NCBI Taxonomy" id="3891"/>
    <lineage>
        <taxon>Eukaryota</taxon>
        <taxon>Viridiplantae</taxon>
        <taxon>Streptophyta</taxon>
        <taxon>Embryophyta</taxon>
        <taxon>Tracheophyta</taxon>
        <taxon>Spermatophyta</taxon>
        <taxon>Magnoliopsida</taxon>
        <taxon>eudicotyledons</taxon>
        <taxon>Gunneridae</taxon>
        <taxon>Pentapetalae</taxon>
        <taxon>rosids</taxon>
        <taxon>fabids</taxon>
        <taxon>Fabales</taxon>
        <taxon>Fabaceae</taxon>
        <taxon>Papilionoideae</taxon>
        <taxon>50 kb inversion clade</taxon>
        <taxon>NPAAA clade</taxon>
        <taxon>indigoferoid/millettioid clade</taxon>
        <taxon>Phaseoleae</taxon>
        <taxon>Psophocarpus</taxon>
    </lineage>
</organism>
<name>A0AAN9XMQ5_PSOTE</name>
<dbReference type="EMBL" id="JAYMYS010000003">
    <property type="protein sequence ID" value="KAK7399250.1"/>
    <property type="molecule type" value="Genomic_DNA"/>
</dbReference>
<proteinExistence type="predicted"/>
<dbReference type="Proteomes" id="UP001386955">
    <property type="component" value="Unassembled WGS sequence"/>
</dbReference>
<evidence type="ECO:0000313" key="2">
    <source>
        <dbReference type="Proteomes" id="UP001386955"/>
    </source>
</evidence>
<gene>
    <name evidence="1" type="ORF">VNO78_10429</name>
</gene>
<keyword evidence="2" id="KW-1185">Reference proteome</keyword>
<accession>A0AAN9XMQ5</accession>
<comment type="caution">
    <text evidence="1">The sequence shown here is derived from an EMBL/GenBank/DDBJ whole genome shotgun (WGS) entry which is preliminary data.</text>
</comment>